<name>A0A084W7X9_ANOSI</name>
<gene>
    <name evidence="1" type="ORF">ZHAS_00014314</name>
</gene>
<dbReference type="GO" id="GO:0016301">
    <property type="term" value="F:kinase activity"/>
    <property type="evidence" value="ECO:0007669"/>
    <property type="project" value="UniProtKB-KW"/>
</dbReference>
<reference evidence="2" key="2">
    <citation type="submission" date="2020-05" db="UniProtKB">
        <authorList>
            <consortium name="EnsemblMetazoa"/>
        </authorList>
    </citation>
    <scope>IDENTIFICATION</scope>
</reference>
<organism evidence="1">
    <name type="scientific">Anopheles sinensis</name>
    <name type="common">Mosquito</name>
    <dbReference type="NCBI Taxonomy" id="74873"/>
    <lineage>
        <taxon>Eukaryota</taxon>
        <taxon>Metazoa</taxon>
        <taxon>Ecdysozoa</taxon>
        <taxon>Arthropoda</taxon>
        <taxon>Hexapoda</taxon>
        <taxon>Insecta</taxon>
        <taxon>Pterygota</taxon>
        <taxon>Neoptera</taxon>
        <taxon>Endopterygota</taxon>
        <taxon>Diptera</taxon>
        <taxon>Nematocera</taxon>
        <taxon>Culicoidea</taxon>
        <taxon>Culicidae</taxon>
        <taxon>Anophelinae</taxon>
        <taxon>Anopheles</taxon>
    </lineage>
</organism>
<dbReference type="VEuPathDB" id="VectorBase:ASIC014314"/>
<dbReference type="AlphaFoldDB" id="A0A084W7X9"/>
<protein>
    <submittedName>
        <fullName evidence="1 2">Phosphatidylinositol 3-kinase</fullName>
    </submittedName>
</protein>
<dbReference type="EMBL" id="KE525316">
    <property type="protein sequence ID" value="KFB46323.1"/>
    <property type="molecule type" value="Genomic_DNA"/>
</dbReference>
<keyword evidence="1" id="KW-0808">Transferase</keyword>
<evidence type="ECO:0000313" key="2">
    <source>
        <dbReference type="EnsemblMetazoa" id="ASIC014314-PA"/>
    </source>
</evidence>
<sequence>MAATSGIRQDLPQPHRSTIRTTLHRMVLLHSKSISIKTGEENISIRHGTWNIYVHRSSIILHPKP</sequence>
<dbReference type="Proteomes" id="UP000030765">
    <property type="component" value="Unassembled WGS sequence"/>
</dbReference>
<proteinExistence type="predicted"/>
<accession>A0A084W7X9</accession>
<evidence type="ECO:0000313" key="3">
    <source>
        <dbReference type="Proteomes" id="UP000030765"/>
    </source>
</evidence>
<dbReference type="EMBL" id="ATLV01021321">
    <property type="status" value="NOT_ANNOTATED_CDS"/>
    <property type="molecule type" value="Genomic_DNA"/>
</dbReference>
<evidence type="ECO:0000313" key="1">
    <source>
        <dbReference type="EMBL" id="KFB46323.1"/>
    </source>
</evidence>
<reference evidence="1 3" key="1">
    <citation type="journal article" date="2014" name="BMC Genomics">
        <title>Genome sequence of Anopheles sinensis provides insight into genetics basis of mosquito competence for malaria parasites.</title>
        <authorList>
            <person name="Zhou D."/>
            <person name="Zhang D."/>
            <person name="Ding G."/>
            <person name="Shi L."/>
            <person name="Hou Q."/>
            <person name="Ye Y."/>
            <person name="Xu Y."/>
            <person name="Zhou H."/>
            <person name="Xiong C."/>
            <person name="Li S."/>
            <person name="Yu J."/>
            <person name="Hong S."/>
            <person name="Yu X."/>
            <person name="Zou P."/>
            <person name="Chen C."/>
            <person name="Chang X."/>
            <person name="Wang W."/>
            <person name="Lv Y."/>
            <person name="Sun Y."/>
            <person name="Ma L."/>
            <person name="Shen B."/>
            <person name="Zhu C."/>
        </authorList>
    </citation>
    <scope>NUCLEOTIDE SEQUENCE [LARGE SCALE GENOMIC DNA]</scope>
</reference>
<keyword evidence="1" id="KW-0418">Kinase</keyword>
<keyword evidence="3" id="KW-1185">Reference proteome</keyword>
<dbReference type="EnsemblMetazoa" id="ASIC014314-RA">
    <property type="protein sequence ID" value="ASIC014314-PA"/>
    <property type="gene ID" value="ASIC014314"/>
</dbReference>